<dbReference type="AlphaFoldDB" id="A0A5S4ZT77"/>
<organism evidence="1 2">
    <name type="scientific">Desulfallas thermosapovorans DSM 6562</name>
    <dbReference type="NCBI Taxonomy" id="1121431"/>
    <lineage>
        <taxon>Bacteria</taxon>
        <taxon>Bacillati</taxon>
        <taxon>Bacillota</taxon>
        <taxon>Clostridia</taxon>
        <taxon>Eubacteriales</taxon>
        <taxon>Desulfallaceae</taxon>
        <taxon>Desulfallas</taxon>
    </lineage>
</organism>
<comment type="caution">
    <text evidence="1">The sequence shown here is derived from an EMBL/GenBank/DDBJ whole genome shotgun (WGS) entry which is preliminary data.</text>
</comment>
<proteinExistence type="predicted"/>
<name>A0A5S4ZT77_9FIRM</name>
<dbReference type="InterPro" id="IPR059223">
    <property type="entry name" value="DVU0772-like"/>
</dbReference>
<reference evidence="1 2" key="1">
    <citation type="submission" date="2019-07" db="EMBL/GenBank/DDBJ databases">
        <title>Genomic Encyclopedia of Type Strains, Phase I: the one thousand microbial genomes (KMG-I) project.</title>
        <authorList>
            <person name="Kyrpides N."/>
        </authorList>
    </citation>
    <scope>NUCLEOTIDE SEQUENCE [LARGE SCALE GENOMIC DNA]</scope>
    <source>
        <strain evidence="1 2">DSM 6562</strain>
    </source>
</reference>
<dbReference type="Proteomes" id="UP000323166">
    <property type="component" value="Unassembled WGS sequence"/>
</dbReference>
<evidence type="ECO:0000313" key="2">
    <source>
        <dbReference type="Proteomes" id="UP000323166"/>
    </source>
</evidence>
<accession>A0A5S4ZT77</accession>
<gene>
    <name evidence="1" type="ORF">LX24_01381</name>
</gene>
<dbReference type="EMBL" id="VNHM01000006">
    <property type="protein sequence ID" value="TYO95991.1"/>
    <property type="molecule type" value="Genomic_DNA"/>
</dbReference>
<evidence type="ECO:0000313" key="1">
    <source>
        <dbReference type="EMBL" id="TYO95991.1"/>
    </source>
</evidence>
<dbReference type="NCBIfam" id="NF045682">
    <property type="entry name" value="DVU0772_fam"/>
    <property type="match status" value="1"/>
</dbReference>
<keyword evidence="2" id="KW-1185">Reference proteome</keyword>
<protein>
    <submittedName>
        <fullName evidence="1">Uncharacterized protein</fullName>
    </submittedName>
</protein>
<dbReference type="RefSeq" id="WP_166511404.1">
    <property type="nucleotide sequence ID" value="NZ_VNHM01000006.1"/>
</dbReference>
<sequence length="99" mass="12061">MDFFREIKEQVQWDFRLENENKNRQPGYAFVIDVFEETPRLALYVIKKHLSKTQTLPDEQQPPRDMLLKALEEQNVNLKYDNIYNINQEISLWLKENIF</sequence>